<comment type="function">
    <text evidence="7">Joins adenosylcobinamide-GDP and alpha-ribazole to generate adenosylcobalamin (Ado-cobalamin). Also synthesizes adenosylcobalamin 5'-phosphate from adenosylcobinamide-GDP and alpha-ribazole 5'-phosphate.</text>
</comment>
<comment type="catalytic activity">
    <reaction evidence="7">
        <text>alpha-ribazole + adenosylcob(III)inamide-GDP = adenosylcob(III)alamin + GMP + H(+)</text>
        <dbReference type="Rhea" id="RHEA:16049"/>
        <dbReference type="ChEBI" id="CHEBI:10329"/>
        <dbReference type="ChEBI" id="CHEBI:15378"/>
        <dbReference type="ChEBI" id="CHEBI:18408"/>
        <dbReference type="ChEBI" id="CHEBI:58115"/>
        <dbReference type="ChEBI" id="CHEBI:60487"/>
        <dbReference type="EC" id="2.7.8.26"/>
    </reaction>
</comment>
<dbReference type="InterPro" id="IPR003200">
    <property type="entry name" value="Nict_dMeBzImd_PRibTrfase"/>
</dbReference>
<dbReference type="EMBL" id="CM001484">
    <property type="protein sequence ID" value="EIE97866.1"/>
    <property type="molecule type" value="Genomic_DNA"/>
</dbReference>
<dbReference type="Gene3D" id="1.10.1610.10">
    <property type="match status" value="1"/>
</dbReference>
<dbReference type="EC" id="2.7.8.26" evidence="7"/>
<keyword evidence="5 7" id="KW-0808">Transferase</keyword>
<dbReference type="InterPro" id="IPR036087">
    <property type="entry name" value="Nict_dMeBzImd_PRibTrfase_sf"/>
</dbReference>
<dbReference type="InterPro" id="IPR023195">
    <property type="entry name" value="Nict_dMeBzImd_PRibTrfase_N"/>
</dbReference>
<keyword evidence="10" id="KW-1185">Reference proteome</keyword>
<dbReference type="AlphaFoldDB" id="I1CYU2"/>
<evidence type="ECO:0000256" key="1">
    <source>
        <dbReference type="ARBA" id="ARBA00005049"/>
    </source>
</evidence>
<comment type="similarity">
    <text evidence="2">Belongs to the CobT family.</text>
</comment>
<comment type="catalytic activity">
    <reaction evidence="6">
        <text>5,6-dimethylbenzimidazole + nicotinate beta-D-ribonucleotide = alpha-ribazole 5'-phosphate + nicotinate + H(+)</text>
        <dbReference type="Rhea" id="RHEA:11196"/>
        <dbReference type="ChEBI" id="CHEBI:15378"/>
        <dbReference type="ChEBI" id="CHEBI:15890"/>
        <dbReference type="ChEBI" id="CHEBI:32544"/>
        <dbReference type="ChEBI" id="CHEBI:57502"/>
        <dbReference type="ChEBI" id="CHEBI:57918"/>
        <dbReference type="EC" id="2.4.2.21"/>
    </reaction>
</comment>
<dbReference type="SUPFAM" id="SSF52733">
    <property type="entry name" value="Nicotinate mononucleotide:5,6-dimethylbenzimidazole phosphoribosyltransferase (CobT)"/>
    <property type="match status" value="1"/>
</dbReference>
<dbReference type="GO" id="GO:0005886">
    <property type="term" value="C:plasma membrane"/>
    <property type="evidence" value="ECO:0007669"/>
    <property type="project" value="UniProtKB-SubCell"/>
</dbReference>
<proteinExistence type="inferred from homology"/>
<organism evidence="9 10">
    <name type="scientific">Saccharomonospora glauca K62</name>
    <dbReference type="NCBI Taxonomy" id="928724"/>
    <lineage>
        <taxon>Bacteria</taxon>
        <taxon>Bacillati</taxon>
        <taxon>Actinomycetota</taxon>
        <taxon>Actinomycetes</taxon>
        <taxon>Pseudonocardiales</taxon>
        <taxon>Pseudonocardiaceae</taxon>
        <taxon>Saccharomonospora</taxon>
    </lineage>
</organism>
<comment type="pathway">
    <text evidence="1">Nucleoside biosynthesis; alpha-ribazole biosynthesis; alpha-ribazole from 5,6-dimethylbenzimidazole: step 1/2.</text>
</comment>
<reference evidence="10" key="2">
    <citation type="submission" date="2012-01" db="EMBL/GenBank/DDBJ databases">
        <title>Noncontiguous Finished sequence of chromosome of Saccharomonospora glauca K62.</title>
        <authorList>
            <consortium name="US DOE Joint Genome Institute"/>
            <person name="Lucas S."/>
            <person name="Han J."/>
            <person name="Lapidus A."/>
            <person name="Cheng J.-F."/>
            <person name="Goodwin L."/>
            <person name="Pitluck S."/>
            <person name="Peters L."/>
            <person name="Mikhailova N."/>
            <person name="Held B."/>
            <person name="Detter J.C."/>
            <person name="Han C."/>
            <person name="Tapia R."/>
            <person name="Land M."/>
            <person name="Hauser L."/>
            <person name="Kyrpides N."/>
            <person name="Ivanova N."/>
            <person name="Pagani I."/>
            <person name="Brambilla E.-M."/>
            <person name="Klenk H.-P."/>
            <person name="Woyke T."/>
        </authorList>
    </citation>
    <scope>NUCLEOTIDE SEQUENCE [LARGE SCALE GENOMIC DNA]</scope>
    <source>
        <strain evidence="10">K62</strain>
    </source>
</reference>
<dbReference type="eggNOG" id="COG0368">
    <property type="taxonomic scope" value="Bacteria"/>
</dbReference>
<keyword evidence="4 9" id="KW-0328">Glycosyltransferase</keyword>
<dbReference type="PANTHER" id="PTHR43463:SF1">
    <property type="entry name" value="NICOTINATE-NUCLEOTIDE--DIMETHYLBENZIMIDAZOLE PHOSPHORIBOSYLTRANSFERASE"/>
    <property type="match status" value="1"/>
</dbReference>
<keyword evidence="7" id="KW-0472">Membrane</keyword>
<dbReference type="GO" id="GO:0051073">
    <property type="term" value="F:adenosylcobinamide-GDP ribazoletransferase activity"/>
    <property type="evidence" value="ECO:0007669"/>
    <property type="project" value="UniProtKB-UniRule"/>
</dbReference>
<evidence type="ECO:0000313" key="9">
    <source>
        <dbReference type="EMBL" id="EIE97866.1"/>
    </source>
</evidence>
<dbReference type="GO" id="GO:0008818">
    <property type="term" value="F:cobalamin 5'-phosphate synthase activity"/>
    <property type="evidence" value="ECO:0007669"/>
    <property type="project" value="UniProtKB-UniRule"/>
</dbReference>
<comment type="catalytic activity">
    <reaction evidence="7">
        <text>alpha-ribazole 5'-phosphate + adenosylcob(III)inamide-GDP = adenosylcob(III)alamin 5'-phosphate + GMP + H(+)</text>
        <dbReference type="Rhea" id="RHEA:23560"/>
        <dbReference type="ChEBI" id="CHEBI:15378"/>
        <dbReference type="ChEBI" id="CHEBI:57918"/>
        <dbReference type="ChEBI" id="CHEBI:58115"/>
        <dbReference type="ChEBI" id="CHEBI:60487"/>
        <dbReference type="ChEBI" id="CHEBI:60493"/>
        <dbReference type="EC" id="2.7.8.26"/>
    </reaction>
</comment>
<keyword evidence="7" id="KW-1003">Cell membrane</keyword>
<protein>
    <recommendedName>
        <fullName evidence="7">Adenosylcobinamide-GDP ribazoletransferase</fullName>
        <ecNumber evidence="7">2.7.8.26</ecNumber>
    </recommendedName>
    <alternativeName>
        <fullName evidence="7">Cobalamin synthase</fullName>
    </alternativeName>
    <alternativeName>
        <fullName evidence="7">Cobalamin-5'-phosphate synthase</fullName>
    </alternativeName>
</protein>
<dbReference type="UniPathway" id="UPA00061">
    <property type="reaction ID" value="UER00516"/>
</dbReference>
<name>I1CYU2_9PSEU</name>
<dbReference type="HOGENOM" id="CLU_448251_0_0_11"/>
<sequence>MKAVAKATFPVPVPLPDATAERRARRRLDELVKPVGSLGRLEELAAWLCGAHGTVPPRPLDDVRVVVFAGDHGVSRTAPGVSAYPREITAAMVRVFCAGTSGVTVLAREVGARVRALDIAVDADLDDVPEEVVAHKVRRGSGSIDVEDALSPGEAEKAFSVGRTVADEEIDAGADVLVPGDMGIGNSTVAAALVGASLGLPAHEVVGTGTGIDESGRAHKVTTVDRALRRAGSRVGAPFDRLTALGSACAAATAGFLVQAAVRIDAGGARRGLLVCRGARGPRPRPGRPAVVAGRACLDRTGAAARARLARPETDPRSGAAPGRGQRRDPSRARAPCGQDGDRRHEHPRRTLVSRRRSVLRDGMLMSVGTLTVLPVPAPSVVDRRVAGTAMVLAPLASLPLAVVAALVVLAGTGFGLPTSVTAVAAIGAVALGSRGLHLDGLGDVADGLAASYDRKRALEVMRRGDVGPSGVVTLVLVLLGQVAALAAAVASGTGVAAVATAVLAGRAVLPLCCVRAVPSARPEGLGAAVAGTVPPRAAATLVATGLLAAAAVPGFAWWHGPVALLLGWACAGALLARAIRRFGGITGDVLGACVELTTVVVLATLSAA</sequence>
<dbReference type="Pfam" id="PF02277">
    <property type="entry name" value="DBI_PRT"/>
    <property type="match status" value="1"/>
</dbReference>
<reference evidence="9 10" key="1">
    <citation type="submission" date="2011-09" db="EMBL/GenBank/DDBJ databases">
        <authorList>
            <consortium name="US DOE Joint Genome Institute (JGI-PGF)"/>
            <person name="Lucas S."/>
            <person name="Han J."/>
            <person name="Lapidus A."/>
            <person name="Cheng J.-F."/>
            <person name="Goodwin L."/>
            <person name="Pitluck S."/>
            <person name="Peters L."/>
            <person name="Land M.L."/>
            <person name="Hauser L."/>
            <person name="Brambilla E."/>
            <person name="Klenk H.-P."/>
            <person name="Woyke T.J."/>
        </authorList>
    </citation>
    <scope>NUCLEOTIDE SEQUENCE [LARGE SCALE GENOMIC DNA]</scope>
    <source>
        <strain evidence="9 10">K62</strain>
    </source>
</reference>
<evidence type="ECO:0000256" key="3">
    <source>
        <dbReference type="ARBA" id="ARBA00022573"/>
    </source>
</evidence>
<dbReference type="GO" id="GO:0008939">
    <property type="term" value="F:nicotinate-nucleotide-dimethylbenzimidazole phosphoribosyltransferase activity"/>
    <property type="evidence" value="ECO:0007669"/>
    <property type="project" value="UniProtKB-EC"/>
</dbReference>
<evidence type="ECO:0000256" key="5">
    <source>
        <dbReference type="ARBA" id="ARBA00022679"/>
    </source>
</evidence>
<feature type="compositionally biased region" description="Basic residues" evidence="8">
    <location>
        <begin position="346"/>
        <end position="356"/>
    </location>
</feature>
<evidence type="ECO:0000256" key="2">
    <source>
        <dbReference type="ARBA" id="ARBA00007110"/>
    </source>
</evidence>
<gene>
    <name evidence="7" type="primary">cobS</name>
    <name evidence="9" type="ORF">SacglDRAFT_00929</name>
</gene>
<feature type="transmembrane region" description="Helical" evidence="7">
    <location>
        <begin position="563"/>
        <end position="580"/>
    </location>
</feature>
<accession>I1CYU2</accession>
<evidence type="ECO:0000256" key="4">
    <source>
        <dbReference type="ARBA" id="ARBA00022676"/>
    </source>
</evidence>
<dbReference type="STRING" id="928724.SacglDRAFT_00929"/>
<dbReference type="Gene3D" id="3.40.50.10210">
    <property type="match status" value="1"/>
</dbReference>
<evidence type="ECO:0000256" key="7">
    <source>
        <dbReference type="HAMAP-Rule" id="MF_00719"/>
    </source>
</evidence>
<feature type="region of interest" description="Disordered" evidence="8">
    <location>
        <begin position="304"/>
        <end position="356"/>
    </location>
</feature>
<feature type="transmembrane region" description="Helical" evidence="7">
    <location>
        <begin position="359"/>
        <end position="378"/>
    </location>
</feature>
<dbReference type="GO" id="GO:0009236">
    <property type="term" value="P:cobalamin biosynthetic process"/>
    <property type="evidence" value="ECO:0007669"/>
    <property type="project" value="UniProtKB-UniRule"/>
</dbReference>
<keyword evidence="7" id="KW-0812">Transmembrane</keyword>
<feature type="transmembrane region" description="Helical" evidence="7">
    <location>
        <begin position="390"/>
        <end position="410"/>
    </location>
</feature>
<keyword evidence="3 7" id="KW-0169">Cobalamin biosynthesis</keyword>
<comment type="cofactor">
    <cofactor evidence="7">
        <name>Mg(2+)</name>
        <dbReference type="ChEBI" id="CHEBI:18420"/>
    </cofactor>
</comment>
<keyword evidence="7" id="KW-0460">Magnesium</keyword>
<dbReference type="InterPro" id="IPR003805">
    <property type="entry name" value="CobS"/>
</dbReference>
<dbReference type="eggNOG" id="COG2038">
    <property type="taxonomic scope" value="Bacteria"/>
</dbReference>
<dbReference type="PANTHER" id="PTHR43463">
    <property type="entry name" value="NICOTINATE-NUCLEOTIDE--DIMETHYLBENZIMIDAZOLE PHOSPHORIBOSYLTRANSFERASE"/>
    <property type="match status" value="1"/>
</dbReference>
<dbReference type="CDD" id="cd02439">
    <property type="entry name" value="DMB-PRT_CobT"/>
    <property type="match status" value="1"/>
</dbReference>
<feature type="transmembrane region" description="Helical" evidence="7">
    <location>
        <begin position="472"/>
        <end position="491"/>
    </location>
</feature>
<comment type="similarity">
    <text evidence="7">Belongs to the CobS family.</text>
</comment>
<comment type="pathway">
    <text evidence="7">Cofactor biosynthesis; adenosylcobalamin biosynthesis; adenosylcobalamin from cob(II)yrinate a,c-diamide: step 7/7.</text>
</comment>
<dbReference type="UniPathway" id="UPA00148">
    <property type="reaction ID" value="UER00238"/>
</dbReference>
<comment type="subcellular location">
    <subcellularLocation>
        <location evidence="7">Cell membrane</location>
        <topology evidence="7">Multi-pass membrane protein</topology>
    </subcellularLocation>
</comment>
<dbReference type="Pfam" id="PF02654">
    <property type="entry name" value="CobS"/>
    <property type="match status" value="1"/>
</dbReference>
<keyword evidence="7" id="KW-1133">Transmembrane helix</keyword>
<evidence type="ECO:0000256" key="6">
    <source>
        <dbReference type="ARBA" id="ARBA00047340"/>
    </source>
</evidence>
<evidence type="ECO:0000313" key="10">
    <source>
        <dbReference type="Proteomes" id="UP000005087"/>
    </source>
</evidence>
<dbReference type="HAMAP" id="MF_00719">
    <property type="entry name" value="CobS"/>
    <property type="match status" value="1"/>
</dbReference>
<evidence type="ECO:0000256" key="8">
    <source>
        <dbReference type="SAM" id="MobiDB-lite"/>
    </source>
</evidence>
<dbReference type="Proteomes" id="UP000005087">
    <property type="component" value="Chromosome"/>
</dbReference>